<keyword evidence="2" id="KW-1185">Reference proteome</keyword>
<evidence type="ECO:0000313" key="1">
    <source>
        <dbReference type="EMBL" id="MDR7306509.1"/>
    </source>
</evidence>
<sequence>MKLRATVLASSSDNGYDGMAYIYCHDPELNYCFSLTRSPDSEDVEVMVVDQRVRRVLGLRLELSKEGFVAHLEPSIAAELDGHTEYEIEFLSTPQGVGLVEAALQTIFREKDGLVVNCL</sequence>
<comment type="caution">
    <text evidence="1">The sequence shown here is derived from an EMBL/GenBank/DDBJ whole genome shotgun (WGS) entry which is preliminary data.</text>
</comment>
<protein>
    <submittedName>
        <fullName evidence="1">Uncharacterized protein</fullName>
    </submittedName>
</protein>
<dbReference type="EMBL" id="JAVDXO010000003">
    <property type="protein sequence ID" value="MDR7306509.1"/>
    <property type="molecule type" value="Genomic_DNA"/>
</dbReference>
<proteinExistence type="predicted"/>
<dbReference type="RefSeq" id="WP_310341685.1">
    <property type="nucleotide sequence ID" value="NZ_JAVDXO010000003.1"/>
</dbReference>
<accession>A0ABU1ZLU6</accession>
<dbReference type="Proteomes" id="UP001268089">
    <property type="component" value="Unassembled WGS sequence"/>
</dbReference>
<evidence type="ECO:0000313" key="2">
    <source>
        <dbReference type="Proteomes" id="UP001268089"/>
    </source>
</evidence>
<name>A0ABU1ZLU6_9BURK</name>
<organism evidence="1 2">
    <name type="scientific">Rhodoferax saidenbachensis</name>
    <dbReference type="NCBI Taxonomy" id="1484693"/>
    <lineage>
        <taxon>Bacteria</taxon>
        <taxon>Pseudomonadati</taxon>
        <taxon>Pseudomonadota</taxon>
        <taxon>Betaproteobacteria</taxon>
        <taxon>Burkholderiales</taxon>
        <taxon>Comamonadaceae</taxon>
        <taxon>Rhodoferax</taxon>
    </lineage>
</organism>
<gene>
    <name evidence="1" type="ORF">J2X15_001792</name>
</gene>
<reference evidence="1 2" key="1">
    <citation type="submission" date="2023-07" db="EMBL/GenBank/DDBJ databases">
        <title>Sorghum-associated microbial communities from plants grown in Nebraska, USA.</title>
        <authorList>
            <person name="Schachtman D."/>
        </authorList>
    </citation>
    <scope>NUCLEOTIDE SEQUENCE [LARGE SCALE GENOMIC DNA]</scope>
    <source>
        <strain evidence="1 2">BE308</strain>
    </source>
</reference>